<dbReference type="RefSeq" id="WP_131598546.1">
    <property type="nucleotide sequence ID" value="NZ_CBDBYK010000001.1"/>
</dbReference>
<proteinExistence type="predicted"/>
<protein>
    <recommendedName>
        <fullName evidence="3">Rho termination factor-like N-terminal domain-containing protein</fullName>
    </recommendedName>
</protein>
<name>A0A4V2NI72_9MOLU</name>
<sequence>MNPFFQTNIPTTKEMWKNEPNKFRQWIILLGASLLIFATLLVISIILVSTNISSIRSDLLDIMQKNISVNDWDQNSAESGVNHFIYFRLIGASVFMAILIIVGLVLYGITVYKAYKNKTFSKISGFTIYFSEFVGFLAMILMVYQFSTMVSFTQIMKENSGIIVWVSAQVFSITLFVFAWQVSRIRKQFAYAEKIEEMKKNPQFQEMQAQMQNLFAQAQQNSGNYGPTAGKTTQNDNSNSSPINAEASEIKESPEVTELKKLKIEELRNIAFQLSISGYDKMSKDELIEIIIRVTNGE</sequence>
<dbReference type="AlphaFoldDB" id="A0A4V2NI72"/>
<evidence type="ECO:0000256" key="1">
    <source>
        <dbReference type="SAM" id="MobiDB-lite"/>
    </source>
</evidence>
<feature type="transmembrane region" description="Helical" evidence="2">
    <location>
        <begin position="26"/>
        <end position="48"/>
    </location>
</feature>
<evidence type="ECO:0000256" key="2">
    <source>
        <dbReference type="SAM" id="Phobius"/>
    </source>
</evidence>
<dbReference type="Gene3D" id="1.10.720.10">
    <property type="match status" value="1"/>
</dbReference>
<keyword evidence="5" id="KW-1185">Reference proteome</keyword>
<comment type="caution">
    <text evidence="4">The sequence shown here is derived from an EMBL/GenBank/DDBJ whole genome shotgun (WGS) entry which is preliminary data.</text>
</comment>
<accession>A0A4V2NI72</accession>
<keyword evidence="2" id="KW-1133">Transmembrane helix</keyword>
<reference evidence="4 5" key="1">
    <citation type="submission" date="2018-02" db="EMBL/GenBank/DDBJ databases">
        <title>Mycoplasma marinum and Mycoplasma todarodis sp. nov., moderately halophilic and psychrotolerant mycoplasmas isolated from cephalopods.</title>
        <authorList>
            <person name="Viver T."/>
        </authorList>
    </citation>
    <scope>NUCLEOTIDE SEQUENCE [LARGE SCALE GENOMIC DNA]</scope>
    <source>
        <strain evidence="4 5">PE</strain>
    </source>
</reference>
<evidence type="ECO:0000313" key="5">
    <source>
        <dbReference type="Proteomes" id="UP000294192"/>
    </source>
</evidence>
<feature type="transmembrane region" description="Helical" evidence="2">
    <location>
        <begin position="85"/>
        <end position="112"/>
    </location>
</feature>
<dbReference type="OrthoDB" id="395899at2"/>
<feature type="domain" description="Rho termination factor-like N-terminal" evidence="3">
    <location>
        <begin position="258"/>
        <end position="298"/>
    </location>
</feature>
<dbReference type="SMART" id="SM00959">
    <property type="entry name" value="Rho_N"/>
    <property type="match status" value="1"/>
</dbReference>
<evidence type="ECO:0000259" key="3">
    <source>
        <dbReference type="SMART" id="SM00959"/>
    </source>
</evidence>
<gene>
    <name evidence="4" type="ORF">C4B24_01200</name>
</gene>
<dbReference type="InterPro" id="IPR036269">
    <property type="entry name" value="Rho_N_sf"/>
</dbReference>
<feature type="compositionally biased region" description="Polar residues" evidence="1">
    <location>
        <begin position="225"/>
        <end position="243"/>
    </location>
</feature>
<dbReference type="Pfam" id="PF07498">
    <property type="entry name" value="Rho_N"/>
    <property type="match status" value="1"/>
</dbReference>
<dbReference type="Proteomes" id="UP000294192">
    <property type="component" value="Unassembled WGS sequence"/>
</dbReference>
<dbReference type="GO" id="GO:0006353">
    <property type="term" value="P:DNA-templated transcription termination"/>
    <property type="evidence" value="ECO:0007669"/>
    <property type="project" value="InterPro"/>
</dbReference>
<feature type="region of interest" description="Disordered" evidence="1">
    <location>
        <begin position="225"/>
        <end position="250"/>
    </location>
</feature>
<dbReference type="EMBL" id="PSZO01000003">
    <property type="protein sequence ID" value="TCG11751.1"/>
    <property type="molecule type" value="Genomic_DNA"/>
</dbReference>
<organism evidence="4 5">
    <name type="scientific">Mycoplasma marinum</name>
    <dbReference type="NCBI Taxonomy" id="1937190"/>
    <lineage>
        <taxon>Bacteria</taxon>
        <taxon>Bacillati</taxon>
        <taxon>Mycoplasmatota</taxon>
        <taxon>Mollicutes</taxon>
        <taxon>Mycoplasmataceae</taxon>
        <taxon>Mycoplasma</taxon>
    </lineage>
</organism>
<evidence type="ECO:0000313" key="4">
    <source>
        <dbReference type="EMBL" id="TCG11751.1"/>
    </source>
</evidence>
<dbReference type="SUPFAM" id="SSF68912">
    <property type="entry name" value="Rho N-terminal domain-like"/>
    <property type="match status" value="1"/>
</dbReference>
<keyword evidence="2" id="KW-0812">Transmembrane</keyword>
<feature type="transmembrane region" description="Helical" evidence="2">
    <location>
        <begin position="133"/>
        <end position="156"/>
    </location>
</feature>
<keyword evidence="2" id="KW-0472">Membrane</keyword>
<feature type="transmembrane region" description="Helical" evidence="2">
    <location>
        <begin position="162"/>
        <end position="180"/>
    </location>
</feature>
<dbReference type="InterPro" id="IPR011112">
    <property type="entry name" value="Rho-like_N"/>
</dbReference>